<dbReference type="EMBL" id="JANBUO010000005">
    <property type="protein sequence ID" value="KAJ2809323.1"/>
    <property type="molecule type" value="Genomic_DNA"/>
</dbReference>
<accession>A0A9W8I4C5</accession>
<evidence type="ECO:0000313" key="5">
    <source>
        <dbReference type="EMBL" id="KAJ2809323.1"/>
    </source>
</evidence>
<organism evidence="5 6">
    <name type="scientific">Coemansia guatemalensis</name>
    <dbReference type="NCBI Taxonomy" id="2761395"/>
    <lineage>
        <taxon>Eukaryota</taxon>
        <taxon>Fungi</taxon>
        <taxon>Fungi incertae sedis</taxon>
        <taxon>Zoopagomycota</taxon>
        <taxon>Kickxellomycotina</taxon>
        <taxon>Kickxellomycetes</taxon>
        <taxon>Kickxellales</taxon>
        <taxon>Kickxellaceae</taxon>
        <taxon>Coemansia</taxon>
    </lineage>
</organism>
<evidence type="ECO:0000256" key="1">
    <source>
        <dbReference type="ARBA" id="ARBA00008760"/>
    </source>
</evidence>
<dbReference type="PANTHER" id="PTHR13528">
    <property type="entry name" value="39S RIBOSOMAL PROTEIN L28, MITOCHONDRIAL"/>
    <property type="match status" value="1"/>
</dbReference>
<comment type="similarity">
    <text evidence="1">Belongs to the bacterial ribosomal protein bL28 family.</text>
</comment>
<sequence>MLTTTWTKIVRGSAPQFYRLRMDGLFGGVAIQHGNNKPKSLHKTRRIWLPNIQKVKLYSAILDRMLEVNLTTRVLRTIDKKGGIDRYILDSKEKHIASDFGLSLKKRLLRALDKKKSAPQQDA</sequence>
<dbReference type="SUPFAM" id="SSF143800">
    <property type="entry name" value="L28p-like"/>
    <property type="match status" value="1"/>
</dbReference>
<evidence type="ECO:0000256" key="4">
    <source>
        <dbReference type="ARBA" id="ARBA00035269"/>
    </source>
</evidence>
<dbReference type="GO" id="GO:0005762">
    <property type="term" value="C:mitochondrial large ribosomal subunit"/>
    <property type="evidence" value="ECO:0007669"/>
    <property type="project" value="TreeGrafter"/>
</dbReference>
<comment type="caution">
    <text evidence="5">The sequence shown here is derived from an EMBL/GenBank/DDBJ whole genome shotgun (WGS) entry which is preliminary data.</text>
</comment>
<keyword evidence="3" id="KW-0687">Ribonucleoprotein</keyword>
<dbReference type="FunFam" id="2.30.170.40:FF:000003">
    <property type="entry name" value="54S ribosomal protein L24"/>
    <property type="match status" value="1"/>
</dbReference>
<dbReference type="InterPro" id="IPR034704">
    <property type="entry name" value="Ribosomal_bL28/bL31-like_sf"/>
</dbReference>
<gene>
    <name evidence="5" type="ORF">H4R20_000226</name>
</gene>
<dbReference type="OrthoDB" id="361870at2759"/>
<keyword evidence="6" id="KW-1185">Reference proteome</keyword>
<evidence type="ECO:0000256" key="2">
    <source>
        <dbReference type="ARBA" id="ARBA00022980"/>
    </source>
</evidence>
<reference evidence="5" key="1">
    <citation type="submission" date="2022-07" db="EMBL/GenBank/DDBJ databases">
        <title>Phylogenomic reconstructions and comparative analyses of Kickxellomycotina fungi.</title>
        <authorList>
            <person name="Reynolds N.K."/>
            <person name="Stajich J.E."/>
            <person name="Barry K."/>
            <person name="Grigoriev I.V."/>
            <person name="Crous P."/>
            <person name="Smith M.E."/>
        </authorList>
    </citation>
    <scope>NUCLEOTIDE SEQUENCE</scope>
    <source>
        <strain evidence="5">NRRL 1565</strain>
    </source>
</reference>
<dbReference type="InterPro" id="IPR037147">
    <property type="entry name" value="Ribosomal_bL28_sf"/>
</dbReference>
<dbReference type="Proteomes" id="UP001140094">
    <property type="component" value="Unassembled WGS sequence"/>
</dbReference>
<evidence type="ECO:0000256" key="3">
    <source>
        <dbReference type="ARBA" id="ARBA00023274"/>
    </source>
</evidence>
<evidence type="ECO:0000313" key="6">
    <source>
        <dbReference type="Proteomes" id="UP001140094"/>
    </source>
</evidence>
<dbReference type="AlphaFoldDB" id="A0A9W8I4C5"/>
<dbReference type="GO" id="GO:0003735">
    <property type="term" value="F:structural constituent of ribosome"/>
    <property type="evidence" value="ECO:0007669"/>
    <property type="project" value="InterPro"/>
</dbReference>
<name>A0A9W8I4C5_9FUNG</name>
<keyword evidence="2" id="KW-0689">Ribosomal protein</keyword>
<dbReference type="InterPro" id="IPR026569">
    <property type="entry name" value="Ribosomal_bL28"/>
</dbReference>
<dbReference type="Gene3D" id="2.30.170.40">
    <property type="entry name" value="Ribosomal protein L28/L24"/>
    <property type="match status" value="1"/>
</dbReference>
<dbReference type="Pfam" id="PF00830">
    <property type="entry name" value="Ribosomal_L28"/>
    <property type="match status" value="1"/>
</dbReference>
<proteinExistence type="inferred from homology"/>
<dbReference type="PANTHER" id="PTHR13528:SF2">
    <property type="entry name" value="LARGE RIBOSOMAL SUBUNIT PROTEIN BL28M"/>
    <property type="match status" value="1"/>
</dbReference>
<protein>
    <recommendedName>
        <fullName evidence="4">Large ribosomal subunit protein bL28m</fullName>
    </recommendedName>
</protein>